<sequence>MVELNRVQSLVASPGKKRAAFTFYKYTIDGDQEASNIRFFDIDEPENVRNATDFDIDSSDDEPVWLDESNIAFTAKRNNASETNIYVVNVDTGNQYQLTNFSTSVSGLIYSPTANVIAFTAPVFQGLGLEETAKTLESISSAPAHGKIYDTLYVRHWDTWLDGTKSQLFALPLTKRAGQYGVSGDPQNLVSSYPGSWGLEPYDYSFSKDGQTIVFAASIPGRDEAWSTRANIFTVPVHDDSQTQPFSLNSESIGGCSSPTFSPNGTYIAWLQMSRPNNGNDQNRIMLYSTVAAETKCLVPQWSLSPDNIQFSESGQHLLIVVEEEGDTRLYRLDVDSGNLEQLTTDGTVQMPIEIAGGSMMFMYNTAQSSNEIMRMTINDSGVSTELISTFNTDTLSHVWMSPPTRFYFTGALGDRVQGVLYRPYGFNMSRTYPLAFIIHGGPYGSSGNHWSWRWNQDIFANQGFVVVEINFHGSTGFGQAFADAVRFQWGGHPFEDLMKGLNYVTRTYSFIDTNRMAALGASYGGYMITWMLGQTTPFKAYVCHDGEFSSYSTFFSTDEIGFDEHESGLPWDVDGMATYERWDPRRYVGRWNTPTLVIH</sequence>
<evidence type="ECO:0000313" key="1">
    <source>
        <dbReference type="EMBL" id="KAJ1948502.1"/>
    </source>
</evidence>
<comment type="caution">
    <text evidence="1">The sequence shown here is derived from an EMBL/GenBank/DDBJ whole genome shotgun (WGS) entry which is preliminary data.</text>
</comment>
<proteinExistence type="predicted"/>
<protein>
    <submittedName>
        <fullName evidence="1">Dipeptidylpeptidase</fullName>
    </submittedName>
</protein>
<dbReference type="EMBL" id="JANBPW010000714">
    <property type="protein sequence ID" value="KAJ1948502.1"/>
    <property type="molecule type" value="Genomic_DNA"/>
</dbReference>
<keyword evidence="2" id="KW-1185">Reference proteome</keyword>
<accession>A0ACC1JDU8</accession>
<feature type="non-terminal residue" evidence="1">
    <location>
        <position position="600"/>
    </location>
</feature>
<reference evidence="1" key="1">
    <citation type="submission" date="2022-07" db="EMBL/GenBank/DDBJ databases">
        <title>Phylogenomic reconstructions and comparative analyses of Kickxellomycotina fungi.</title>
        <authorList>
            <person name="Reynolds N.K."/>
            <person name="Stajich J.E."/>
            <person name="Barry K."/>
            <person name="Grigoriev I.V."/>
            <person name="Crous P."/>
            <person name="Smith M.E."/>
        </authorList>
    </citation>
    <scope>NUCLEOTIDE SEQUENCE</scope>
    <source>
        <strain evidence="1">NRRL 5244</strain>
    </source>
</reference>
<dbReference type="Proteomes" id="UP001150603">
    <property type="component" value="Unassembled WGS sequence"/>
</dbReference>
<gene>
    <name evidence="1" type="primary">dpp5_1</name>
    <name evidence="1" type="ORF">FBU59_001563</name>
</gene>
<evidence type="ECO:0000313" key="2">
    <source>
        <dbReference type="Proteomes" id="UP001150603"/>
    </source>
</evidence>
<organism evidence="1 2">
    <name type="scientific">Linderina macrospora</name>
    <dbReference type="NCBI Taxonomy" id="4868"/>
    <lineage>
        <taxon>Eukaryota</taxon>
        <taxon>Fungi</taxon>
        <taxon>Fungi incertae sedis</taxon>
        <taxon>Zoopagomycota</taxon>
        <taxon>Kickxellomycotina</taxon>
        <taxon>Kickxellomycetes</taxon>
        <taxon>Kickxellales</taxon>
        <taxon>Kickxellaceae</taxon>
        <taxon>Linderina</taxon>
    </lineage>
</organism>
<name>A0ACC1JDU8_9FUNG</name>